<reference evidence="3" key="1">
    <citation type="submission" date="2021-01" db="EMBL/GenBank/DDBJ databases">
        <authorList>
            <consortium name="Genoscope - CEA"/>
            <person name="William W."/>
        </authorList>
    </citation>
    <scope>NUCLEOTIDE SEQUENCE</scope>
</reference>
<dbReference type="Pfam" id="PF00249">
    <property type="entry name" value="Myb_DNA-binding"/>
    <property type="match status" value="1"/>
</dbReference>
<evidence type="ECO:0000259" key="2">
    <source>
        <dbReference type="PROSITE" id="PS51294"/>
    </source>
</evidence>
<dbReference type="AlphaFoldDB" id="A0A8S1RXA4"/>
<dbReference type="Proteomes" id="UP000689195">
    <property type="component" value="Unassembled WGS sequence"/>
</dbReference>
<proteinExistence type="predicted"/>
<feature type="domain" description="HTH myb-type" evidence="2">
    <location>
        <begin position="92"/>
        <end position="146"/>
    </location>
</feature>
<comment type="caution">
    <text evidence="3">The sequence shown here is derived from an EMBL/GenBank/DDBJ whole genome shotgun (WGS) entry which is preliminary data.</text>
</comment>
<accession>A0A8S1RXA4</accession>
<dbReference type="InterPro" id="IPR017930">
    <property type="entry name" value="Myb_dom"/>
</dbReference>
<dbReference type="PROSITE" id="PS51294">
    <property type="entry name" value="HTH_MYB"/>
    <property type="match status" value="1"/>
</dbReference>
<evidence type="ECO:0000313" key="3">
    <source>
        <dbReference type="EMBL" id="CAD8132062.1"/>
    </source>
</evidence>
<keyword evidence="4" id="KW-1185">Reference proteome</keyword>
<feature type="region of interest" description="Disordered" evidence="1">
    <location>
        <begin position="1"/>
        <end position="22"/>
    </location>
</feature>
<organism evidence="3 4">
    <name type="scientific">Paramecium pentaurelia</name>
    <dbReference type="NCBI Taxonomy" id="43138"/>
    <lineage>
        <taxon>Eukaryota</taxon>
        <taxon>Sar</taxon>
        <taxon>Alveolata</taxon>
        <taxon>Ciliophora</taxon>
        <taxon>Intramacronucleata</taxon>
        <taxon>Oligohymenophorea</taxon>
        <taxon>Peniculida</taxon>
        <taxon>Parameciidae</taxon>
        <taxon>Paramecium</taxon>
    </lineage>
</organism>
<evidence type="ECO:0000313" key="4">
    <source>
        <dbReference type="Proteomes" id="UP000689195"/>
    </source>
</evidence>
<name>A0A8S1RXA4_9CILI</name>
<evidence type="ECO:0000256" key="1">
    <source>
        <dbReference type="SAM" id="MobiDB-lite"/>
    </source>
</evidence>
<gene>
    <name evidence="3" type="ORF">PPENT_87.1.T0010423</name>
</gene>
<dbReference type="EMBL" id="CAJJDO010000001">
    <property type="protein sequence ID" value="CAD8132062.1"/>
    <property type="molecule type" value="Genomic_DNA"/>
</dbReference>
<sequence length="214" mass="25486">MSNNYQQSDSSIDESKESVTSQFIMSEQESQEQAFSNYSTQNNYLNLLNFDDEENFNDNAESLKVIITKGKQKDQFSQKILNINLKKTSNKKKVKRIKEFQVQEDIRLLKLVHQYGRQFSRIVKQFPKRTVSMLKNRYYKNLRYRWEELLGIKYIEEKNQQKTKNQIDGMNLDNQSLNRKDLINMIPNTYSCPIIGNMLSSFIIKMDQFLKTQF</sequence>
<dbReference type="OrthoDB" id="298664at2759"/>
<feature type="compositionally biased region" description="Polar residues" evidence="1">
    <location>
        <begin position="1"/>
        <end position="10"/>
    </location>
</feature>
<dbReference type="SMART" id="SM00717">
    <property type="entry name" value="SANT"/>
    <property type="match status" value="1"/>
</dbReference>
<protein>
    <recommendedName>
        <fullName evidence="2">HTH myb-type domain-containing protein</fullName>
    </recommendedName>
</protein>
<dbReference type="CDD" id="cd00167">
    <property type="entry name" value="SANT"/>
    <property type="match status" value="1"/>
</dbReference>
<dbReference type="InterPro" id="IPR001005">
    <property type="entry name" value="SANT/Myb"/>
</dbReference>